<proteinExistence type="predicted"/>
<evidence type="ECO:0000313" key="2">
    <source>
        <dbReference type="Proteomes" id="UP000235965"/>
    </source>
</evidence>
<keyword evidence="2" id="KW-1185">Reference proteome</keyword>
<accession>A0A2J7PNL9</accession>
<name>A0A2J7PNL9_9NEOP</name>
<sequence length="121" mass="13417">MELSPSGGAANSAATQEFPSILWNPRVHYRVHKDPPLVPILSQIYPIHTIPPYLSKIHSNIIHLSTPWSSLWSLYFVSGRQALHLNNITEEGIVHHSDNDAAIETVFSPERNAALSATDTI</sequence>
<dbReference type="Proteomes" id="UP000235965">
    <property type="component" value="Unassembled WGS sequence"/>
</dbReference>
<dbReference type="InParanoid" id="A0A2J7PNL9"/>
<dbReference type="STRING" id="105785.A0A2J7PNL9"/>
<evidence type="ECO:0000313" key="1">
    <source>
        <dbReference type="EMBL" id="PNF17911.1"/>
    </source>
</evidence>
<comment type="caution">
    <text evidence="1">The sequence shown here is derived from an EMBL/GenBank/DDBJ whole genome shotgun (WGS) entry which is preliminary data.</text>
</comment>
<organism evidence="1 2">
    <name type="scientific">Cryptotermes secundus</name>
    <dbReference type="NCBI Taxonomy" id="105785"/>
    <lineage>
        <taxon>Eukaryota</taxon>
        <taxon>Metazoa</taxon>
        <taxon>Ecdysozoa</taxon>
        <taxon>Arthropoda</taxon>
        <taxon>Hexapoda</taxon>
        <taxon>Insecta</taxon>
        <taxon>Pterygota</taxon>
        <taxon>Neoptera</taxon>
        <taxon>Polyneoptera</taxon>
        <taxon>Dictyoptera</taxon>
        <taxon>Blattodea</taxon>
        <taxon>Blattoidea</taxon>
        <taxon>Termitoidae</taxon>
        <taxon>Kalotermitidae</taxon>
        <taxon>Cryptotermitinae</taxon>
        <taxon>Cryptotermes</taxon>
    </lineage>
</organism>
<dbReference type="EMBL" id="NEVH01023953">
    <property type="protein sequence ID" value="PNF17911.1"/>
    <property type="molecule type" value="Genomic_DNA"/>
</dbReference>
<protein>
    <submittedName>
        <fullName evidence="1">Uncharacterized protein</fullName>
    </submittedName>
</protein>
<reference evidence="1 2" key="1">
    <citation type="submission" date="2017-12" db="EMBL/GenBank/DDBJ databases">
        <title>Hemimetabolous genomes reveal molecular basis of termite eusociality.</title>
        <authorList>
            <person name="Harrison M.C."/>
            <person name="Jongepier E."/>
            <person name="Robertson H.M."/>
            <person name="Arning N."/>
            <person name="Bitard-Feildel T."/>
            <person name="Chao H."/>
            <person name="Childers C.P."/>
            <person name="Dinh H."/>
            <person name="Doddapaneni H."/>
            <person name="Dugan S."/>
            <person name="Gowin J."/>
            <person name="Greiner C."/>
            <person name="Han Y."/>
            <person name="Hu H."/>
            <person name="Hughes D.S.T."/>
            <person name="Huylmans A.-K."/>
            <person name="Kemena C."/>
            <person name="Kremer L.P.M."/>
            <person name="Lee S.L."/>
            <person name="Lopez-Ezquerra A."/>
            <person name="Mallet L."/>
            <person name="Monroy-Kuhn J.M."/>
            <person name="Moser A."/>
            <person name="Murali S.C."/>
            <person name="Muzny D.M."/>
            <person name="Otani S."/>
            <person name="Piulachs M.-D."/>
            <person name="Poelchau M."/>
            <person name="Qu J."/>
            <person name="Schaub F."/>
            <person name="Wada-Katsumata A."/>
            <person name="Worley K.C."/>
            <person name="Xie Q."/>
            <person name="Ylla G."/>
            <person name="Poulsen M."/>
            <person name="Gibbs R.A."/>
            <person name="Schal C."/>
            <person name="Richards S."/>
            <person name="Belles X."/>
            <person name="Korb J."/>
            <person name="Bornberg-Bauer E."/>
        </authorList>
    </citation>
    <scope>NUCLEOTIDE SEQUENCE [LARGE SCALE GENOMIC DNA]</scope>
    <source>
        <tissue evidence="1">Whole body</tissue>
    </source>
</reference>
<dbReference type="AlphaFoldDB" id="A0A2J7PNL9"/>
<gene>
    <name evidence="1" type="ORF">B7P43_G02192</name>
</gene>